<reference evidence="2" key="1">
    <citation type="submission" date="2016-10" db="EMBL/GenBank/DDBJ databases">
        <authorList>
            <person name="Varghese N."/>
            <person name="Submissions S."/>
        </authorList>
    </citation>
    <scope>NUCLEOTIDE SEQUENCE [LARGE SCALE GENOMIC DNA]</scope>
    <source>
        <strain evidence="2">DSM 23925</strain>
    </source>
</reference>
<evidence type="ECO:0000313" key="2">
    <source>
        <dbReference type="Proteomes" id="UP000198705"/>
    </source>
</evidence>
<protein>
    <submittedName>
        <fullName evidence="1">Uncharacterized protein</fullName>
    </submittedName>
</protein>
<dbReference type="OrthoDB" id="980385at2"/>
<dbReference type="STRING" id="649333.SAMN04487989_1018"/>
<evidence type="ECO:0000313" key="1">
    <source>
        <dbReference type="EMBL" id="SFN37470.1"/>
    </source>
</evidence>
<sequence length="266" mass="30828">MKNRFLIIILLISNLVLGQQYDGLCIEKSKIDKNNSIYTLGKEFVFNIKITENDSIFFLQENNSDNFKLSYEIDSLKISEIHLTVIKPKMFQRTNKKQTEVYYSYEPNPTSTFSTGLVENNENIWIHPPRSGFFKSLETCPFPYIKLDKPIGYKWSDSMSIGNHWSNKKWGLWEGRLILNYDYEIVGKEQVDSEFGILDCIIVNAVANSIIGKSKLKAYFSEKYGFIKLDYTLFNGIKIDLNLFKIINGPILRDGKDFLKTSINNC</sequence>
<dbReference type="AlphaFoldDB" id="A0A1I4YIN4"/>
<keyword evidence="2" id="KW-1185">Reference proteome</keyword>
<name>A0A1I4YIN4_9FLAO</name>
<dbReference type="RefSeq" id="WP_092205619.1">
    <property type="nucleotide sequence ID" value="NZ_FOVN01000001.1"/>
</dbReference>
<dbReference type="Proteomes" id="UP000198705">
    <property type="component" value="Unassembled WGS sequence"/>
</dbReference>
<gene>
    <name evidence="1" type="ORF">SAMN04487989_1018</name>
</gene>
<accession>A0A1I4YIN4</accession>
<proteinExistence type="predicted"/>
<organism evidence="1 2">
    <name type="scientific">Bizionia echini</name>
    <dbReference type="NCBI Taxonomy" id="649333"/>
    <lineage>
        <taxon>Bacteria</taxon>
        <taxon>Pseudomonadati</taxon>
        <taxon>Bacteroidota</taxon>
        <taxon>Flavobacteriia</taxon>
        <taxon>Flavobacteriales</taxon>
        <taxon>Flavobacteriaceae</taxon>
        <taxon>Bizionia</taxon>
    </lineage>
</organism>
<dbReference type="EMBL" id="FOVN01000001">
    <property type="protein sequence ID" value="SFN37470.1"/>
    <property type="molecule type" value="Genomic_DNA"/>
</dbReference>